<evidence type="ECO:0000256" key="1">
    <source>
        <dbReference type="SAM" id="Phobius"/>
    </source>
</evidence>
<gene>
    <name evidence="2" type="ORF">MNEG_1082</name>
</gene>
<evidence type="ECO:0000313" key="2">
    <source>
        <dbReference type="EMBL" id="KIZ06871.1"/>
    </source>
</evidence>
<accession>A0A0D2NRD7</accession>
<feature type="transmembrane region" description="Helical" evidence="1">
    <location>
        <begin position="144"/>
        <end position="163"/>
    </location>
</feature>
<dbReference type="OrthoDB" id="10576805at2759"/>
<keyword evidence="3" id="KW-1185">Reference proteome</keyword>
<proteinExistence type="predicted"/>
<dbReference type="AlphaFoldDB" id="A0A0D2NRD7"/>
<keyword evidence="1" id="KW-0812">Transmembrane</keyword>
<organism evidence="2 3">
    <name type="scientific">Monoraphidium neglectum</name>
    <dbReference type="NCBI Taxonomy" id="145388"/>
    <lineage>
        <taxon>Eukaryota</taxon>
        <taxon>Viridiplantae</taxon>
        <taxon>Chlorophyta</taxon>
        <taxon>core chlorophytes</taxon>
        <taxon>Chlorophyceae</taxon>
        <taxon>CS clade</taxon>
        <taxon>Sphaeropleales</taxon>
        <taxon>Selenastraceae</taxon>
        <taxon>Monoraphidium</taxon>
    </lineage>
</organism>
<feature type="transmembrane region" description="Helical" evidence="1">
    <location>
        <begin position="96"/>
        <end position="118"/>
    </location>
</feature>
<reference evidence="2 3" key="1">
    <citation type="journal article" date="2013" name="BMC Genomics">
        <title>Reconstruction of the lipid metabolism for the microalga Monoraphidium neglectum from its genome sequence reveals characteristics suitable for biofuel production.</title>
        <authorList>
            <person name="Bogen C."/>
            <person name="Al-Dilaimi A."/>
            <person name="Albersmeier A."/>
            <person name="Wichmann J."/>
            <person name="Grundmann M."/>
            <person name="Rupp O."/>
            <person name="Lauersen K.J."/>
            <person name="Blifernez-Klassen O."/>
            <person name="Kalinowski J."/>
            <person name="Goesmann A."/>
            <person name="Mussgnug J.H."/>
            <person name="Kruse O."/>
        </authorList>
    </citation>
    <scope>NUCLEOTIDE SEQUENCE [LARGE SCALE GENOMIC DNA]</scope>
    <source>
        <strain evidence="2 3">SAG 48.87</strain>
    </source>
</reference>
<name>A0A0D2NRD7_9CHLO</name>
<dbReference type="KEGG" id="mng:MNEG_1082"/>
<feature type="transmembrane region" description="Helical" evidence="1">
    <location>
        <begin position="175"/>
        <end position="192"/>
    </location>
</feature>
<sequence>MRLAPVARRTTIAAATSPNRGGREEPAIASHLLPAAAALALQALGLPAIATEAAGQLLSEPSLVERVAARSAGPTTTGIPAPTAPLLQQFETFSGWVSYGAGVGITIALLVEAVPLIAMSKRLTLRQSLKFSAVTADAPGRLRWVGMSGLSLLPVTCWAAWLLAAWTEREDALRAVYVAYALLYAVLLLQFTDGFTHPFGSPIAFAIWLACGLHIQMHRVLRTNRVL</sequence>
<dbReference type="GeneID" id="25728020"/>
<protein>
    <submittedName>
        <fullName evidence="2">Uncharacterized protein</fullName>
    </submittedName>
</protein>
<dbReference type="EMBL" id="KK100321">
    <property type="protein sequence ID" value="KIZ06871.1"/>
    <property type="molecule type" value="Genomic_DNA"/>
</dbReference>
<dbReference type="RefSeq" id="XP_013905890.1">
    <property type="nucleotide sequence ID" value="XM_014050436.1"/>
</dbReference>
<keyword evidence="1" id="KW-1133">Transmembrane helix</keyword>
<evidence type="ECO:0000313" key="3">
    <source>
        <dbReference type="Proteomes" id="UP000054498"/>
    </source>
</evidence>
<feature type="transmembrane region" description="Helical" evidence="1">
    <location>
        <begin position="198"/>
        <end position="215"/>
    </location>
</feature>
<keyword evidence="1" id="KW-0472">Membrane</keyword>
<dbReference type="Proteomes" id="UP000054498">
    <property type="component" value="Unassembled WGS sequence"/>
</dbReference>